<sequence>MAEPMSDLSPVKLNSQAIPIDEDSGSWHEPPSSPFISHVDNDQENIAPPGLATSTPMKPSHTLEDEIPQSAIRVGPKERVSSTKRSPAKHLPNEVLGSAFGESIAAPASPRKTSPIKRAGLERSDSAASNRSRNNSSPTKHSRTPSVEQVQSLSYNDRTRPSTAEEQTSTLKRGSFSTFRAEPALRDNEGLTVAMKMREETRVEKQEARTTHHTGLAEDVLGDYAEIEDDDFAFDGHDATSVTMDDTCFSNFSEMPNLDMTKFAFLKKTSPTKDVEATPRARPQITPSTVRRLERTPSPTPRQSRKDNNAGDTTNLLLDFTAQIEAFSALSRGTPARGRQSPTKSTTEPNLLSYYQNQRSPGKSSSHVPATPSRNHQLINLLDFELPPPPTPRSVPTVTIREMESLKSTFQSQISSLTASLSGKEAQVDSLVKAVSDAERRVGEAQEHLRDERSAREHAEAQMVDWKNKGEEVQRLLQDVQAELARNDTERELILARLAEAEKRAEDAEQRASELETRAIEAESKNVDMTTFINHEEDNENKKIYSELECQAAIAEKVNEVARELHTAYKAKHEKKIKALKENYQRKADERCKELRIEINRLERQMEEAKKDRDDTFSKLLPDNMDQKSGPCDNCAKESESKAELTQALETHKSTIENLKARLAGLESELSSLRKSNDNLLQELEAERVEKGELVAAAEQMLALCGEKMGEIQQEELRKSQIGGRPPAPPPHAEPSMRTTGFLAGGPARPGSSLAGGRPGSSFGERLPSDKPGASAKPSGLRAPGGFGFGGAGAGLNRSMSGGKSRLMSNIERMGGRGAE</sequence>
<dbReference type="OrthoDB" id="5367584at2759"/>
<feature type="region of interest" description="Disordered" evidence="2">
    <location>
        <begin position="330"/>
        <end position="372"/>
    </location>
</feature>
<feature type="compositionally biased region" description="Polar residues" evidence="2">
    <location>
        <begin position="144"/>
        <end position="178"/>
    </location>
</feature>
<feature type="coiled-coil region" evidence="1">
    <location>
        <begin position="421"/>
        <end position="525"/>
    </location>
</feature>
<evidence type="ECO:0000256" key="1">
    <source>
        <dbReference type="SAM" id="Coils"/>
    </source>
</evidence>
<feature type="compositionally biased region" description="Polar residues" evidence="2">
    <location>
        <begin position="340"/>
        <end position="372"/>
    </location>
</feature>
<feature type="region of interest" description="Disordered" evidence="2">
    <location>
        <begin position="609"/>
        <end position="636"/>
    </location>
</feature>
<reference evidence="3" key="1">
    <citation type="journal article" date="2020" name="Stud. Mycol.">
        <title>101 Dothideomycetes genomes: a test case for predicting lifestyles and emergence of pathogens.</title>
        <authorList>
            <person name="Haridas S."/>
            <person name="Albert R."/>
            <person name="Binder M."/>
            <person name="Bloem J."/>
            <person name="Labutti K."/>
            <person name="Salamov A."/>
            <person name="Andreopoulos B."/>
            <person name="Baker S."/>
            <person name="Barry K."/>
            <person name="Bills G."/>
            <person name="Bluhm B."/>
            <person name="Cannon C."/>
            <person name="Castanera R."/>
            <person name="Culley D."/>
            <person name="Daum C."/>
            <person name="Ezra D."/>
            <person name="Gonzalez J."/>
            <person name="Henrissat B."/>
            <person name="Kuo A."/>
            <person name="Liang C."/>
            <person name="Lipzen A."/>
            <person name="Lutzoni F."/>
            <person name="Magnuson J."/>
            <person name="Mondo S."/>
            <person name="Nolan M."/>
            <person name="Ohm R."/>
            <person name="Pangilinan J."/>
            <person name="Park H.-J."/>
            <person name="Ramirez L."/>
            <person name="Alfaro M."/>
            <person name="Sun H."/>
            <person name="Tritt A."/>
            <person name="Yoshinaga Y."/>
            <person name="Zwiers L.-H."/>
            <person name="Turgeon B."/>
            <person name="Goodwin S."/>
            <person name="Spatafora J."/>
            <person name="Crous P."/>
            <person name="Grigoriev I."/>
        </authorList>
    </citation>
    <scope>NUCLEOTIDE SEQUENCE</scope>
    <source>
        <strain evidence="3">CBS 119925</strain>
    </source>
</reference>
<proteinExistence type="predicted"/>
<dbReference type="SUPFAM" id="SSF57997">
    <property type="entry name" value="Tropomyosin"/>
    <property type="match status" value="1"/>
</dbReference>
<accession>A0A6A6VA59</accession>
<dbReference type="AlphaFoldDB" id="A0A6A6VA59"/>
<evidence type="ECO:0000256" key="2">
    <source>
        <dbReference type="SAM" id="MobiDB-lite"/>
    </source>
</evidence>
<feature type="compositionally biased region" description="Gly residues" evidence="2">
    <location>
        <begin position="783"/>
        <end position="794"/>
    </location>
</feature>
<organism evidence="3 4">
    <name type="scientific">Sporormia fimetaria CBS 119925</name>
    <dbReference type="NCBI Taxonomy" id="1340428"/>
    <lineage>
        <taxon>Eukaryota</taxon>
        <taxon>Fungi</taxon>
        <taxon>Dikarya</taxon>
        <taxon>Ascomycota</taxon>
        <taxon>Pezizomycotina</taxon>
        <taxon>Dothideomycetes</taxon>
        <taxon>Pleosporomycetidae</taxon>
        <taxon>Pleosporales</taxon>
        <taxon>Sporormiaceae</taxon>
        <taxon>Sporormia</taxon>
    </lineage>
</organism>
<dbReference type="InterPro" id="IPR024312">
    <property type="entry name" value="TACC_fungi"/>
</dbReference>
<feature type="compositionally biased region" description="Low complexity" evidence="2">
    <location>
        <begin position="126"/>
        <end position="137"/>
    </location>
</feature>
<feature type="region of interest" description="Disordered" evidence="2">
    <location>
        <begin position="1"/>
        <end position="182"/>
    </location>
</feature>
<dbReference type="Pfam" id="PF12709">
    <property type="entry name" value="Fungal_TACC"/>
    <property type="match status" value="1"/>
</dbReference>
<gene>
    <name evidence="3" type="ORF">M011DRAFT_477477</name>
</gene>
<protein>
    <submittedName>
        <fullName evidence="3">Uncharacterized protein</fullName>
    </submittedName>
</protein>
<dbReference type="Proteomes" id="UP000799440">
    <property type="component" value="Unassembled WGS sequence"/>
</dbReference>
<dbReference type="EMBL" id="MU006573">
    <property type="protein sequence ID" value="KAF2747425.1"/>
    <property type="molecule type" value="Genomic_DNA"/>
</dbReference>
<keyword evidence="1" id="KW-0175">Coiled coil</keyword>
<evidence type="ECO:0000313" key="3">
    <source>
        <dbReference type="EMBL" id="KAF2747425.1"/>
    </source>
</evidence>
<feature type="region of interest" description="Disordered" evidence="2">
    <location>
        <begin position="270"/>
        <end position="313"/>
    </location>
</feature>
<evidence type="ECO:0000313" key="4">
    <source>
        <dbReference type="Proteomes" id="UP000799440"/>
    </source>
</evidence>
<name>A0A6A6VA59_9PLEO</name>
<feature type="region of interest" description="Disordered" evidence="2">
    <location>
        <begin position="717"/>
        <end position="820"/>
    </location>
</feature>
<keyword evidence="4" id="KW-1185">Reference proteome</keyword>